<dbReference type="PANTHER" id="PTHR34584:SF1">
    <property type="entry name" value="NA(+)_H(+) ANTIPORTER SUBUNIT E1"/>
    <property type="match status" value="1"/>
</dbReference>
<dbReference type="GO" id="GO:0005886">
    <property type="term" value="C:plasma membrane"/>
    <property type="evidence" value="ECO:0007669"/>
    <property type="project" value="UniProtKB-SubCell"/>
</dbReference>
<organism evidence="8 9">
    <name type="scientific">Ectothiorhodospira magna</name>
    <dbReference type="NCBI Taxonomy" id="867345"/>
    <lineage>
        <taxon>Bacteria</taxon>
        <taxon>Pseudomonadati</taxon>
        <taxon>Pseudomonadota</taxon>
        <taxon>Gammaproteobacteria</taxon>
        <taxon>Chromatiales</taxon>
        <taxon>Ectothiorhodospiraceae</taxon>
        <taxon>Ectothiorhodospira</taxon>
    </lineage>
</organism>
<dbReference type="EMBL" id="FOFO01000033">
    <property type="protein sequence ID" value="SEQ45511.1"/>
    <property type="molecule type" value="Genomic_DNA"/>
</dbReference>
<feature type="transmembrane region" description="Helical" evidence="7">
    <location>
        <begin position="12"/>
        <end position="38"/>
    </location>
</feature>
<evidence type="ECO:0000313" key="9">
    <source>
        <dbReference type="Proteomes" id="UP000199496"/>
    </source>
</evidence>
<keyword evidence="3" id="KW-1003">Cell membrane</keyword>
<dbReference type="OrthoDB" id="9807187at2"/>
<evidence type="ECO:0000256" key="1">
    <source>
        <dbReference type="ARBA" id="ARBA00004651"/>
    </source>
</evidence>
<gene>
    <name evidence="8" type="ORF">SAMN05421693_1338</name>
</gene>
<evidence type="ECO:0000256" key="5">
    <source>
        <dbReference type="ARBA" id="ARBA00022989"/>
    </source>
</evidence>
<accession>A0A1H9G608</accession>
<protein>
    <submittedName>
        <fullName evidence="8">Multicomponent Na+:H+ antiporter subunit E</fullName>
    </submittedName>
</protein>
<evidence type="ECO:0000256" key="6">
    <source>
        <dbReference type="ARBA" id="ARBA00023136"/>
    </source>
</evidence>
<dbReference type="STRING" id="867345.SAMN05421693_1338"/>
<evidence type="ECO:0000313" key="8">
    <source>
        <dbReference type="EMBL" id="SEQ45511.1"/>
    </source>
</evidence>
<evidence type="ECO:0000256" key="3">
    <source>
        <dbReference type="ARBA" id="ARBA00022475"/>
    </source>
</evidence>
<name>A0A1H9G608_9GAMM</name>
<dbReference type="AlphaFoldDB" id="A0A1H9G608"/>
<dbReference type="GO" id="GO:0008324">
    <property type="term" value="F:monoatomic cation transmembrane transporter activity"/>
    <property type="evidence" value="ECO:0007669"/>
    <property type="project" value="InterPro"/>
</dbReference>
<evidence type="ECO:0000256" key="2">
    <source>
        <dbReference type="ARBA" id="ARBA00006228"/>
    </source>
</evidence>
<dbReference type="Pfam" id="PF01899">
    <property type="entry name" value="MNHE"/>
    <property type="match status" value="1"/>
</dbReference>
<evidence type="ECO:0000256" key="4">
    <source>
        <dbReference type="ARBA" id="ARBA00022692"/>
    </source>
</evidence>
<comment type="subcellular location">
    <subcellularLocation>
        <location evidence="1">Cell membrane</location>
        <topology evidence="1">Multi-pass membrane protein</topology>
    </subcellularLocation>
</comment>
<comment type="similarity">
    <text evidence="2">Belongs to the CPA3 antiporters (TC 2.A.63) subunit E family.</text>
</comment>
<evidence type="ECO:0000256" key="7">
    <source>
        <dbReference type="SAM" id="Phobius"/>
    </source>
</evidence>
<dbReference type="PANTHER" id="PTHR34584">
    <property type="entry name" value="NA(+)/H(+) ANTIPORTER SUBUNIT E1"/>
    <property type="match status" value="1"/>
</dbReference>
<keyword evidence="5 7" id="KW-1133">Transmembrane helix</keyword>
<dbReference type="RefSeq" id="WP_090209219.1">
    <property type="nucleotide sequence ID" value="NZ_FOFO01000033.1"/>
</dbReference>
<sequence>MIGPLASNILLALVWMGLTGNFTGTNLFIGLVLGYLILASALRDQPGFAAYAKKVPKAILFVGFFIKELILSNLKVAYDVLTPTHYMKPGVIAFPLEAKTDAEITVVANLISLTPGTLSLDVSSDRKVLYIHVMYLEGEAEVIESIRYMEYRTLEVLRSTPPD</sequence>
<keyword evidence="9" id="KW-1185">Reference proteome</keyword>
<dbReference type="Proteomes" id="UP000199496">
    <property type="component" value="Unassembled WGS sequence"/>
</dbReference>
<dbReference type="PIRSF" id="PIRSF019239">
    <property type="entry name" value="MrpE"/>
    <property type="match status" value="1"/>
</dbReference>
<dbReference type="InterPro" id="IPR002758">
    <property type="entry name" value="Cation_antiport_E"/>
</dbReference>
<keyword evidence="4 7" id="KW-0812">Transmembrane</keyword>
<reference evidence="8 9" key="1">
    <citation type="submission" date="2016-10" db="EMBL/GenBank/DDBJ databases">
        <authorList>
            <person name="de Groot N.N."/>
        </authorList>
    </citation>
    <scope>NUCLEOTIDE SEQUENCE [LARGE SCALE GENOMIC DNA]</scope>
    <source>
        <strain evidence="8 9">B7-7</strain>
    </source>
</reference>
<keyword evidence="6 7" id="KW-0472">Membrane</keyword>
<proteinExistence type="inferred from homology"/>